<proteinExistence type="predicted"/>
<name>A0A7W1X9T4_9BACL</name>
<feature type="transmembrane region" description="Helical" evidence="1">
    <location>
        <begin position="133"/>
        <end position="151"/>
    </location>
</feature>
<protein>
    <submittedName>
        <fullName evidence="2">Cytochrome c biogenesis protein CcdC</fullName>
    </submittedName>
</protein>
<keyword evidence="1" id="KW-1133">Transmembrane helix</keyword>
<feature type="transmembrane region" description="Helical" evidence="1">
    <location>
        <begin position="64"/>
        <end position="83"/>
    </location>
</feature>
<accession>A0A7W1X9T4</accession>
<dbReference type="PIRSF" id="PIRSF021441">
    <property type="entry name" value="DUF1453"/>
    <property type="match status" value="1"/>
</dbReference>
<dbReference type="Pfam" id="PF07301">
    <property type="entry name" value="DUF1453"/>
    <property type="match status" value="1"/>
</dbReference>
<evidence type="ECO:0000313" key="2">
    <source>
        <dbReference type="EMBL" id="MBA4542660.1"/>
    </source>
</evidence>
<dbReference type="EMBL" id="JACEIP010000008">
    <property type="protein sequence ID" value="MBA4542660.1"/>
    <property type="molecule type" value="Genomic_DNA"/>
</dbReference>
<dbReference type="PANTHER" id="PTHR39164">
    <property type="entry name" value="PROTEIN CCDC"/>
    <property type="match status" value="1"/>
</dbReference>
<dbReference type="OrthoDB" id="120091at2"/>
<evidence type="ECO:0000313" key="3">
    <source>
        <dbReference type="Proteomes" id="UP000530514"/>
    </source>
</evidence>
<feature type="transmembrane region" description="Helical" evidence="1">
    <location>
        <begin position="6"/>
        <end position="29"/>
    </location>
</feature>
<dbReference type="InterPro" id="IPR058247">
    <property type="entry name" value="DUF1453"/>
</dbReference>
<evidence type="ECO:0000256" key="1">
    <source>
        <dbReference type="SAM" id="Phobius"/>
    </source>
</evidence>
<comment type="caution">
    <text evidence="2">The sequence shown here is derived from an EMBL/GenBank/DDBJ whole genome shotgun (WGS) entry which is preliminary data.</text>
</comment>
<dbReference type="AlphaFoldDB" id="A0A7W1X9T4"/>
<keyword evidence="3" id="KW-1185">Reference proteome</keyword>
<feature type="transmembrane region" description="Helical" evidence="1">
    <location>
        <begin position="103"/>
        <end position="121"/>
    </location>
</feature>
<dbReference type="Proteomes" id="UP000530514">
    <property type="component" value="Unassembled WGS sequence"/>
</dbReference>
<reference evidence="2 3" key="1">
    <citation type="submission" date="2020-07" db="EMBL/GenBank/DDBJ databases">
        <authorList>
            <person name="Feng H."/>
        </authorList>
    </citation>
    <scope>NUCLEOTIDE SEQUENCE [LARGE SCALE GENOMIC DNA]</scope>
    <source>
        <strain evidence="3">s-11</strain>
    </source>
</reference>
<dbReference type="RefSeq" id="WP_033101756.1">
    <property type="nucleotide sequence ID" value="NZ_JACEIP010000008.1"/>
</dbReference>
<gene>
    <name evidence="2" type="ORF">H1164_07065</name>
</gene>
<sequence length="169" mass="19304">MVHSFPISLNFVAPIFALIMASMVIVIRLRATNKPTNARKILIPPLGMSTGFLMFLYPPMRVPWAWAGVAFLAGALLFSYPLIKTSHFEMIDGKVYLKRSRAFILILIGLFILRMVLHDYLEHLISVEQTAALFFILAFGMLLPWRLAMYLKYRKLQEKNSLEKANAEA</sequence>
<dbReference type="PANTHER" id="PTHR39164:SF1">
    <property type="entry name" value="PROTEIN CCDC"/>
    <property type="match status" value="1"/>
</dbReference>
<keyword evidence="1" id="KW-0812">Transmembrane</keyword>
<organism evidence="2 3">
    <name type="scientific">Thermoactinomyces daqus</name>
    <dbReference type="NCBI Taxonomy" id="1329516"/>
    <lineage>
        <taxon>Bacteria</taxon>
        <taxon>Bacillati</taxon>
        <taxon>Bacillota</taxon>
        <taxon>Bacilli</taxon>
        <taxon>Bacillales</taxon>
        <taxon>Thermoactinomycetaceae</taxon>
        <taxon>Thermoactinomyces</taxon>
    </lineage>
</organism>
<keyword evidence="1" id="KW-0472">Membrane</keyword>
<dbReference type="InterPro" id="IPR031306">
    <property type="entry name" value="CcdC"/>
</dbReference>
<feature type="transmembrane region" description="Helical" evidence="1">
    <location>
        <begin position="41"/>
        <end position="58"/>
    </location>
</feature>